<accession>A0A2U1BG95</accession>
<evidence type="ECO:0000313" key="3">
    <source>
        <dbReference type="Proteomes" id="UP000245778"/>
    </source>
</evidence>
<organism evidence="2 3">
    <name type="scientific">Intestinimonas butyriciproducens</name>
    <dbReference type="NCBI Taxonomy" id="1297617"/>
    <lineage>
        <taxon>Bacteria</taxon>
        <taxon>Bacillati</taxon>
        <taxon>Bacillota</taxon>
        <taxon>Clostridia</taxon>
        <taxon>Eubacteriales</taxon>
        <taxon>Intestinimonas</taxon>
    </lineage>
</organism>
<dbReference type="OrthoDB" id="9775794at2"/>
<sequence length="67" mass="7400">MEIDFIVQDHTACLTIDRSHGLNLLTPDLMRELEAHRGRINDDPSIRAGILTGHGTKAFCAGTDIQQ</sequence>
<dbReference type="InterPro" id="IPR029045">
    <property type="entry name" value="ClpP/crotonase-like_dom_sf"/>
</dbReference>
<dbReference type="AlphaFoldDB" id="A0A2U1BG95"/>
<comment type="caution">
    <text evidence="2">The sequence shown here is derived from an EMBL/GenBank/DDBJ whole genome shotgun (WGS) entry which is preliminary data.</text>
</comment>
<dbReference type="Gene3D" id="3.90.226.10">
    <property type="entry name" value="2-enoyl-CoA Hydratase, Chain A, domain 1"/>
    <property type="match status" value="1"/>
</dbReference>
<dbReference type="GO" id="GO:0016853">
    <property type="term" value="F:isomerase activity"/>
    <property type="evidence" value="ECO:0007669"/>
    <property type="project" value="UniProtKB-KW"/>
</dbReference>
<dbReference type="Pfam" id="PF16113">
    <property type="entry name" value="ECH_2"/>
    <property type="match status" value="1"/>
</dbReference>
<name>A0A2U1BG95_9FIRM</name>
<evidence type="ECO:0000259" key="1">
    <source>
        <dbReference type="Pfam" id="PF16113"/>
    </source>
</evidence>
<gene>
    <name evidence="2" type="ORF">C7373_10811</name>
</gene>
<keyword evidence="2" id="KW-0413">Isomerase</keyword>
<proteinExistence type="predicted"/>
<dbReference type="EMBL" id="QEKK01000008">
    <property type="protein sequence ID" value="PVY47651.1"/>
    <property type="molecule type" value="Genomic_DNA"/>
</dbReference>
<reference evidence="2 3" key="1">
    <citation type="submission" date="2018-04" db="EMBL/GenBank/DDBJ databases">
        <title>Genomic Encyclopedia of Type Strains, Phase IV (KMG-IV): sequencing the most valuable type-strain genomes for metagenomic binning, comparative biology and taxonomic classification.</title>
        <authorList>
            <person name="Goeker M."/>
        </authorList>
    </citation>
    <scope>NUCLEOTIDE SEQUENCE [LARGE SCALE GENOMIC DNA]</scope>
    <source>
        <strain evidence="2 3">DSM 26588</strain>
    </source>
</reference>
<dbReference type="SUPFAM" id="SSF52096">
    <property type="entry name" value="ClpP/crotonase"/>
    <property type="match status" value="1"/>
</dbReference>
<feature type="domain" description="Enoyl-CoA hydratase/isomerase" evidence="1">
    <location>
        <begin position="12"/>
        <end position="66"/>
    </location>
</feature>
<dbReference type="Proteomes" id="UP000245778">
    <property type="component" value="Unassembled WGS sequence"/>
</dbReference>
<protein>
    <submittedName>
        <fullName evidence="2">Enoyl-CoA hydratase/isomerase-like protein</fullName>
    </submittedName>
</protein>
<dbReference type="InterPro" id="IPR045004">
    <property type="entry name" value="ECH_dom"/>
</dbReference>
<evidence type="ECO:0000313" key="2">
    <source>
        <dbReference type="EMBL" id="PVY47651.1"/>
    </source>
</evidence>